<evidence type="ECO:0000313" key="12">
    <source>
        <dbReference type="Proteomes" id="UP000056419"/>
    </source>
</evidence>
<dbReference type="Proteomes" id="UP000056419">
    <property type="component" value="Unassembled WGS sequence"/>
</dbReference>
<keyword evidence="9" id="KW-0624">Polysaccharide degradation</keyword>
<dbReference type="Gene3D" id="3.20.20.80">
    <property type="entry name" value="Glycosidases"/>
    <property type="match status" value="1"/>
</dbReference>
<protein>
    <recommendedName>
        <fullName evidence="3">endo-1,4-beta-xylanase</fullName>
        <ecNumber evidence="3">3.2.1.8</ecNumber>
    </recommendedName>
</protein>
<dbReference type="PATRIC" id="fig|46506.5.peg.728"/>
<dbReference type="PANTHER" id="PTHR31490:SF88">
    <property type="entry name" value="BETA-XYLANASE"/>
    <property type="match status" value="1"/>
</dbReference>
<keyword evidence="12" id="KW-1185">Reference proteome</keyword>
<sequence length="404" mass="47618">MNSFKINLLFKTLCMEYIRLNRTIIYFIAYCCPMLFFPENVAGKNKITDIQNLMKLPFREITEQYYPENFYLGISNHAKLIGKLSTEIADREFGYITPANDFKQSYIHPTFNSWRWERPNAYLSHAQKQNQVIRVHGPISPQCSKWVREDIRTATELHQMLTEYMTELCVHYGNCPNVLWMDVVNETIAKEDLDDPLFGQQKTGEWFSARQGTDKWENPWTIIGYDEESDIRVPLYIDMAFEISNKYAPNVKQIINQHGDFEENVWSRMKDLVKYLRSKGRRVDGIGWQAHIDTGWEKVPGNLKRLDNFISWCHNNNLEFHITEMNVWIKDGDISRETEQAETFAEVIDTVLKHHKNGVVGVSFWNVRDEDTANPNWMGCLWRNDGTERPAYKRIKEILIENIH</sequence>
<evidence type="ECO:0000256" key="4">
    <source>
        <dbReference type="ARBA" id="ARBA00022651"/>
    </source>
</evidence>
<dbReference type="InterPro" id="IPR017853">
    <property type="entry name" value="GH"/>
</dbReference>
<evidence type="ECO:0000259" key="10">
    <source>
        <dbReference type="PROSITE" id="PS51760"/>
    </source>
</evidence>
<evidence type="ECO:0000256" key="8">
    <source>
        <dbReference type="ARBA" id="ARBA00023295"/>
    </source>
</evidence>
<evidence type="ECO:0000256" key="9">
    <source>
        <dbReference type="ARBA" id="ARBA00023326"/>
    </source>
</evidence>
<dbReference type="SUPFAM" id="SSF51445">
    <property type="entry name" value="(Trans)glycosidases"/>
    <property type="match status" value="1"/>
</dbReference>
<dbReference type="STRING" id="46506.AA415_00680"/>
<dbReference type="InterPro" id="IPR044846">
    <property type="entry name" value="GH10"/>
</dbReference>
<evidence type="ECO:0000313" key="11">
    <source>
        <dbReference type="EMBL" id="KWR57223.1"/>
    </source>
</evidence>
<comment type="caution">
    <text evidence="11">The sequence shown here is derived from an EMBL/GenBank/DDBJ whole genome shotgun (WGS) entry which is preliminary data.</text>
</comment>
<dbReference type="EC" id="3.2.1.8" evidence="3"/>
<dbReference type="Pfam" id="PF00331">
    <property type="entry name" value="Glyco_hydro_10"/>
    <property type="match status" value="1"/>
</dbReference>
<dbReference type="PROSITE" id="PS51760">
    <property type="entry name" value="GH10_2"/>
    <property type="match status" value="1"/>
</dbReference>
<name>A0A125MGH6_BACSE</name>
<proteinExistence type="inferred from homology"/>
<dbReference type="GO" id="GO:0045493">
    <property type="term" value="P:xylan catabolic process"/>
    <property type="evidence" value="ECO:0007669"/>
    <property type="project" value="UniProtKB-KW"/>
</dbReference>
<dbReference type="PANTHER" id="PTHR31490">
    <property type="entry name" value="GLYCOSYL HYDROLASE"/>
    <property type="match status" value="1"/>
</dbReference>
<comment type="catalytic activity">
    <reaction evidence="1">
        <text>Endohydrolysis of (1-&gt;4)-beta-D-xylosidic linkages in xylans.</text>
        <dbReference type="EC" id="3.2.1.8"/>
    </reaction>
</comment>
<evidence type="ECO:0000256" key="6">
    <source>
        <dbReference type="ARBA" id="ARBA00022801"/>
    </source>
</evidence>
<keyword evidence="6 11" id="KW-0378">Hydrolase</keyword>
<evidence type="ECO:0000256" key="1">
    <source>
        <dbReference type="ARBA" id="ARBA00000681"/>
    </source>
</evidence>
<keyword evidence="5" id="KW-0732">Signal</keyword>
<reference evidence="11 12" key="1">
    <citation type="journal article" date="2016" name="BMC Genomics">
        <title>Type VI secretion systems of human gut Bacteroidales segregate into three genetic architectures, two of which are contained on mobile genetic elements.</title>
        <authorList>
            <person name="Coyne M.J."/>
            <person name="Roelofs K.G."/>
            <person name="Comstock L.E."/>
        </authorList>
    </citation>
    <scope>NUCLEOTIDE SEQUENCE [LARGE SCALE GENOMIC DNA]</scope>
    <source>
        <strain evidence="11 12">CL09T03C01</strain>
    </source>
</reference>
<feature type="domain" description="GH10" evidence="10">
    <location>
        <begin position="55"/>
        <end position="398"/>
    </location>
</feature>
<keyword evidence="8 11" id="KW-0326">Glycosidase</keyword>
<dbReference type="GO" id="GO:0031176">
    <property type="term" value="F:endo-1,4-beta-xylanase activity"/>
    <property type="evidence" value="ECO:0007669"/>
    <property type="project" value="UniProtKB-EC"/>
</dbReference>
<dbReference type="AlphaFoldDB" id="A0A125MGH6"/>
<keyword evidence="7" id="KW-0119">Carbohydrate metabolism</keyword>
<evidence type="ECO:0000256" key="2">
    <source>
        <dbReference type="ARBA" id="ARBA00007495"/>
    </source>
</evidence>
<dbReference type="SMART" id="SM00633">
    <property type="entry name" value="Glyco_10"/>
    <property type="match status" value="1"/>
</dbReference>
<dbReference type="EMBL" id="LRGC01000002">
    <property type="protein sequence ID" value="KWR57223.1"/>
    <property type="molecule type" value="Genomic_DNA"/>
</dbReference>
<comment type="similarity">
    <text evidence="2">Belongs to the glycosyl hydrolase 10 (cellulase F) family.</text>
</comment>
<keyword evidence="4 11" id="KW-0858">Xylan degradation</keyword>
<accession>A0A125MGH6</accession>
<evidence type="ECO:0000256" key="7">
    <source>
        <dbReference type="ARBA" id="ARBA00023277"/>
    </source>
</evidence>
<gene>
    <name evidence="11" type="primary">xynA</name>
    <name evidence="11" type="ORF">AA415_00680</name>
</gene>
<evidence type="ECO:0000256" key="3">
    <source>
        <dbReference type="ARBA" id="ARBA00012590"/>
    </source>
</evidence>
<evidence type="ECO:0000256" key="5">
    <source>
        <dbReference type="ARBA" id="ARBA00022729"/>
    </source>
</evidence>
<dbReference type="InterPro" id="IPR001000">
    <property type="entry name" value="GH10_dom"/>
</dbReference>
<organism evidence="11 12">
    <name type="scientific">Bacteroides stercoris</name>
    <dbReference type="NCBI Taxonomy" id="46506"/>
    <lineage>
        <taxon>Bacteria</taxon>
        <taxon>Pseudomonadati</taxon>
        <taxon>Bacteroidota</taxon>
        <taxon>Bacteroidia</taxon>
        <taxon>Bacteroidales</taxon>
        <taxon>Bacteroidaceae</taxon>
        <taxon>Bacteroides</taxon>
    </lineage>
</organism>